<dbReference type="PANTHER" id="PTHR46211">
    <property type="entry name" value="GLYCEROPHOSPHORYL DIESTER PHOSPHODIESTERASE"/>
    <property type="match status" value="1"/>
</dbReference>
<dbReference type="Proteomes" id="UP000550736">
    <property type="component" value="Unassembled WGS sequence"/>
</dbReference>
<feature type="domain" description="GP-PDE" evidence="1">
    <location>
        <begin position="10"/>
        <end position="248"/>
    </location>
</feature>
<sequence length="248" mass="28949">MKIARPNQTFQIVAHRGLPEDYPENTLIAYKHALMLHIDMLEIDVHYTKDKQLVIIHDDTIDRTSNGKGKVKDYTLEELREFDFGVKRGDAFKGERIPTFDEVLDLVNNFSKKLLIEIKTPSQYPGIEEMIVDKLKEKDMPSHKVILQSFDFDCVKKLANMNLEYELGVLLSKKKYWYKLPDFKEIAEIADYANPNYKLVTKRFMKHAHEEMLKVLPYTVNKPKAAKKLLHYGVDGIISDIPEEMFKL</sequence>
<dbReference type="Proteomes" id="UP000538955">
    <property type="component" value="Unassembled WGS sequence"/>
</dbReference>
<dbReference type="InterPro" id="IPR030395">
    <property type="entry name" value="GP_PDE_dom"/>
</dbReference>
<dbReference type="SUPFAM" id="SSF51695">
    <property type="entry name" value="PLC-like phosphodiesterases"/>
    <property type="match status" value="1"/>
</dbReference>
<dbReference type="EMBL" id="JABBMI010000134">
    <property type="protein sequence ID" value="NMK55848.1"/>
    <property type="molecule type" value="Genomic_DNA"/>
</dbReference>
<dbReference type="AlphaFoldDB" id="A0A7X9ZIJ4"/>
<dbReference type="PANTHER" id="PTHR46211:SF1">
    <property type="entry name" value="GLYCEROPHOSPHODIESTER PHOSPHODIESTERASE, CYTOPLASMIC"/>
    <property type="match status" value="1"/>
</dbReference>
<dbReference type="Gene3D" id="3.20.20.190">
    <property type="entry name" value="Phosphatidylinositol (PI) phosphodiesterase"/>
    <property type="match status" value="1"/>
</dbReference>
<evidence type="ECO:0000313" key="2">
    <source>
        <dbReference type="EMBL" id="NMK55848.1"/>
    </source>
</evidence>
<evidence type="ECO:0000313" key="4">
    <source>
        <dbReference type="Proteomes" id="UP000538955"/>
    </source>
</evidence>
<protein>
    <submittedName>
        <fullName evidence="3">Glycerophosphodiester phosphodiesterase</fullName>
    </submittedName>
</protein>
<evidence type="ECO:0000259" key="1">
    <source>
        <dbReference type="PROSITE" id="PS51704"/>
    </source>
</evidence>
<evidence type="ECO:0000313" key="3">
    <source>
        <dbReference type="EMBL" id="NMK98204.1"/>
    </source>
</evidence>
<dbReference type="GO" id="GO:0006629">
    <property type="term" value="P:lipid metabolic process"/>
    <property type="evidence" value="ECO:0007669"/>
    <property type="project" value="InterPro"/>
</dbReference>
<comment type="caution">
    <text evidence="3">The sequence shown here is derived from an EMBL/GenBank/DDBJ whole genome shotgun (WGS) entry which is preliminary data.</text>
</comment>
<reference evidence="4 5" key="1">
    <citation type="submission" date="2020-04" db="EMBL/GenBank/DDBJ databases">
        <title>The Epidemiology and Molecular Characteristics of Linezolid-Resistant Staphylococcus capitis in Huashan Hospital, Shanghai.</title>
        <authorList>
            <person name="Ding L."/>
            <person name="Li P."/>
            <person name="Yang Y."/>
            <person name="Lin D."/>
            <person name="Xu X."/>
        </authorList>
    </citation>
    <scope>NUCLEOTIDE SEQUENCE [LARGE SCALE GENOMIC DNA]</scope>
    <source>
        <strain evidence="3 5">12-86</strain>
        <strain evidence="2 4">17-84</strain>
    </source>
</reference>
<keyword evidence="4" id="KW-1185">Reference proteome</keyword>
<name>A0A7X9ZIJ4_STACP</name>
<gene>
    <name evidence="3" type="ORF">HHM13_08890</name>
    <name evidence="2" type="ORF">HHM24_14125</name>
</gene>
<dbReference type="RefSeq" id="WP_023350110.1">
    <property type="nucleotide sequence ID" value="NZ_CBCPJN010000001.1"/>
</dbReference>
<dbReference type="Pfam" id="PF03009">
    <property type="entry name" value="GDPD"/>
    <property type="match status" value="1"/>
</dbReference>
<dbReference type="InterPro" id="IPR017946">
    <property type="entry name" value="PLC-like_Pdiesterase_TIM-brl"/>
</dbReference>
<organism evidence="3 5">
    <name type="scientific">Staphylococcus capitis</name>
    <dbReference type="NCBI Taxonomy" id="29388"/>
    <lineage>
        <taxon>Bacteria</taxon>
        <taxon>Bacillati</taxon>
        <taxon>Bacillota</taxon>
        <taxon>Bacilli</taxon>
        <taxon>Bacillales</taxon>
        <taxon>Staphylococcaceae</taxon>
        <taxon>Staphylococcus</taxon>
    </lineage>
</organism>
<evidence type="ECO:0000313" key="5">
    <source>
        <dbReference type="Proteomes" id="UP000550736"/>
    </source>
</evidence>
<dbReference type="GO" id="GO:0008081">
    <property type="term" value="F:phosphoric diester hydrolase activity"/>
    <property type="evidence" value="ECO:0007669"/>
    <property type="project" value="InterPro"/>
</dbReference>
<accession>A0A7X9ZIJ4</accession>
<proteinExistence type="predicted"/>
<dbReference type="EMBL" id="JABBLX010000034">
    <property type="protein sequence ID" value="NMK98204.1"/>
    <property type="molecule type" value="Genomic_DNA"/>
</dbReference>
<dbReference type="PROSITE" id="PS51704">
    <property type="entry name" value="GP_PDE"/>
    <property type="match status" value="1"/>
</dbReference>